<evidence type="ECO:0000313" key="1">
    <source>
        <dbReference type="EMBL" id="GFY09900.1"/>
    </source>
</evidence>
<evidence type="ECO:0000313" key="2">
    <source>
        <dbReference type="Proteomes" id="UP000887159"/>
    </source>
</evidence>
<comment type="caution">
    <text evidence="1">The sequence shown here is derived from an EMBL/GenBank/DDBJ whole genome shotgun (WGS) entry which is preliminary data.</text>
</comment>
<name>A0A8X6SES6_TRICX</name>
<accession>A0A8X6SES6</accession>
<reference evidence="1" key="1">
    <citation type="submission" date="2020-08" db="EMBL/GenBank/DDBJ databases">
        <title>Multicomponent nature underlies the extraordinary mechanical properties of spider dragline silk.</title>
        <authorList>
            <person name="Kono N."/>
            <person name="Nakamura H."/>
            <person name="Mori M."/>
            <person name="Yoshida Y."/>
            <person name="Ohtoshi R."/>
            <person name="Malay A.D."/>
            <person name="Moran D.A.P."/>
            <person name="Tomita M."/>
            <person name="Numata K."/>
            <person name="Arakawa K."/>
        </authorList>
    </citation>
    <scope>NUCLEOTIDE SEQUENCE</scope>
</reference>
<organism evidence="1 2">
    <name type="scientific">Trichonephila clavipes</name>
    <name type="common">Golden silk orbweaver</name>
    <name type="synonym">Nephila clavipes</name>
    <dbReference type="NCBI Taxonomy" id="2585209"/>
    <lineage>
        <taxon>Eukaryota</taxon>
        <taxon>Metazoa</taxon>
        <taxon>Ecdysozoa</taxon>
        <taxon>Arthropoda</taxon>
        <taxon>Chelicerata</taxon>
        <taxon>Arachnida</taxon>
        <taxon>Araneae</taxon>
        <taxon>Araneomorphae</taxon>
        <taxon>Entelegynae</taxon>
        <taxon>Araneoidea</taxon>
        <taxon>Nephilidae</taxon>
        <taxon>Trichonephila</taxon>
    </lineage>
</organism>
<dbReference type="Proteomes" id="UP000887159">
    <property type="component" value="Unassembled WGS sequence"/>
</dbReference>
<sequence length="151" mass="17550">MRALHVLFQSPLPRLETHDAPRHRIVSMHFPIVQPRQPFHVHVCDSRAVCQIHTVRIRHVKLIRLPNSVRGRTTHLKESQLDPLVPGQIQMTRKHNDRFSKRPRNVHPKVGFKQDGIRIVWLVIRDSIRPPTQVSKDDSGALSTLVQQVLY</sequence>
<gene>
    <name evidence="1" type="ORF">TNCV_3698621</name>
</gene>
<dbReference type="EMBL" id="BMAU01021292">
    <property type="protein sequence ID" value="GFY09900.1"/>
    <property type="molecule type" value="Genomic_DNA"/>
</dbReference>
<protein>
    <submittedName>
        <fullName evidence="1">Uncharacterized protein</fullName>
    </submittedName>
</protein>
<proteinExistence type="predicted"/>
<keyword evidence="2" id="KW-1185">Reference proteome</keyword>
<dbReference type="AlphaFoldDB" id="A0A8X6SES6"/>